<gene>
    <name evidence="2" type="ORF">Ga0061067_10741</name>
</gene>
<keyword evidence="3" id="KW-1185">Reference proteome</keyword>
<feature type="domain" description="HTH lysR-type" evidence="1">
    <location>
        <begin position="43"/>
        <end position="103"/>
    </location>
</feature>
<dbReference type="InterPro" id="IPR036388">
    <property type="entry name" value="WH-like_DNA-bd_sf"/>
</dbReference>
<dbReference type="InterPro" id="IPR036390">
    <property type="entry name" value="WH_DNA-bd_sf"/>
</dbReference>
<dbReference type="InterPro" id="IPR000847">
    <property type="entry name" value="LysR_HTH_N"/>
</dbReference>
<name>A0A0K6I1M5_9HYPH</name>
<sequence length="138" mass="14848">MMQDDPSATVSDTSLAPAGEPWPRLRLRLVFGNDAMLGPGKAELLELIREEGSIAGAGRRMGMSYKRAWQLVEHLNAAFREPLVDSARGGAKGGGARLTEAGELVLANYHRLVDRLAQEGAPEIDAICALLRDIPGEK</sequence>
<evidence type="ECO:0000313" key="2">
    <source>
        <dbReference type="EMBL" id="CUA97172.1"/>
    </source>
</evidence>
<organism evidence="2 3">
    <name type="scientific">Pannonibacter indicus</name>
    <dbReference type="NCBI Taxonomy" id="466044"/>
    <lineage>
        <taxon>Bacteria</taxon>
        <taxon>Pseudomonadati</taxon>
        <taxon>Pseudomonadota</taxon>
        <taxon>Alphaproteobacteria</taxon>
        <taxon>Hyphomicrobiales</taxon>
        <taxon>Stappiaceae</taxon>
        <taxon>Pannonibacter</taxon>
    </lineage>
</organism>
<dbReference type="SUPFAM" id="SSF46785">
    <property type="entry name" value="Winged helix' DNA-binding domain"/>
    <property type="match status" value="1"/>
</dbReference>
<dbReference type="AlphaFoldDB" id="A0A0K6I1M5"/>
<dbReference type="Proteomes" id="UP000183900">
    <property type="component" value="Unassembled WGS sequence"/>
</dbReference>
<dbReference type="RefSeq" id="WP_082440109.1">
    <property type="nucleotide sequence ID" value="NZ_CYHE01000007.1"/>
</dbReference>
<dbReference type="PANTHER" id="PTHR30432">
    <property type="entry name" value="TRANSCRIPTIONAL REGULATOR MODE"/>
    <property type="match status" value="1"/>
</dbReference>
<dbReference type="PANTHER" id="PTHR30432:SF1">
    <property type="entry name" value="DNA-BINDING TRANSCRIPTIONAL DUAL REGULATOR MODE"/>
    <property type="match status" value="1"/>
</dbReference>
<protein>
    <submittedName>
        <fullName evidence="2">Bacterial regulatory helix-turn-helix protein, lysR family</fullName>
    </submittedName>
</protein>
<dbReference type="Gene3D" id="1.10.10.10">
    <property type="entry name" value="Winged helix-like DNA-binding domain superfamily/Winged helix DNA-binding domain"/>
    <property type="match status" value="1"/>
</dbReference>
<proteinExistence type="predicted"/>
<dbReference type="OrthoDB" id="9800709at2"/>
<accession>A0A0K6I1M5</accession>
<reference evidence="3" key="1">
    <citation type="submission" date="2015-08" db="EMBL/GenBank/DDBJ databases">
        <authorList>
            <person name="Varghese N."/>
        </authorList>
    </citation>
    <scope>NUCLEOTIDE SEQUENCE [LARGE SCALE GENOMIC DNA]</scope>
    <source>
        <strain evidence="3">DSM 23407</strain>
    </source>
</reference>
<dbReference type="GO" id="GO:0003700">
    <property type="term" value="F:DNA-binding transcription factor activity"/>
    <property type="evidence" value="ECO:0007669"/>
    <property type="project" value="InterPro"/>
</dbReference>
<evidence type="ECO:0000259" key="1">
    <source>
        <dbReference type="Pfam" id="PF00126"/>
    </source>
</evidence>
<evidence type="ECO:0000313" key="3">
    <source>
        <dbReference type="Proteomes" id="UP000183900"/>
    </source>
</evidence>
<dbReference type="InterPro" id="IPR051815">
    <property type="entry name" value="Molybdate_resp_trans_reg"/>
</dbReference>
<dbReference type="EMBL" id="CYHE01000007">
    <property type="protein sequence ID" value="CUA97172.1"/>
    <property type="molecule type" value="Genomic_DNA"/>
</dbReference>
<dbReference type="Pfam" id="PF00126">
    <property type="entry name" value="HTH_1"/>
    <property type="match status" value="1"/>
</dbReference>